<accession>A0ACC2P048</accession>
<evidence type="ECO:0000313" key="1">
    <source>
        <dbReference type="EMBL" id="KAJ8676709.1"/>
    </source>
</evidence>
<gene>
    <name evidence="1" type="ORF">QAD02_012496</name>
</gene>
<protein>
    <submittedName>
        <fullName evidence="1">Uncharacterized protein</fullName>
    </submittedName>
</protein>
<keyword evidence="2" id="KW-1185">Reference proteome</keyword>
<proteinExistence type="predicted"/>
<dbReference type="EMBL" id="CM056742">
    <property type="protein sequence ID" value="KAJ8676709.1"/>
    <property type="molecule type" value="Genomic_DNA"/>
</dbReference>
<dbReference type="Proteomes" id="UP001239111">
    <property type="component" value="Chromosome 2"/>
</dbReference>
<reference evidence="1" key="1">
    <citation type="submission" date="2023-04" db="EMBL/GenBank/DDBJ databases">
        <title>A chromosome-level genome assembly of the parasitoid wasp Eretmocerus hayati.</title>
        <authorList>
            <person name="Zhong Y."/>
            <person name="Liu S."/>
            <person name="Liu Y."/>
        </authorList>
    </citation>
    <scope>NUCLEOTIDE SEQUENCE</scope>
    <source>
        <strain evidence="1">ZJU_SS_LIU_2023</strain>
    </source>
</reference>
<evidence type="ECO:0000313" key="2">
    <source>
        <dbReference type="Proteomes" id="UP001239111"/>
    </source>
</evidence>
<comment type="caution">
    <text evidence="1">The sequence shown here is derived from an EMBL/GenBank/DDBJ whole genome shotgun (WGS) entry which is preliminary data.</text>
</comment>
<sequence>MNIFQSISKREKGFKFHQDYDIALARLYCQQQDLYQGISVIDSASEFEPKSPVFACRFASAPGHQDIIALANEDGKIALQDTSIKTTPSFPFGTAQAHNDAIFDIAWMPQEMKLISVSGDHSARLWNVTSSGFDHLETFHAHTRSIKSAVFRYQDKAVFATGGRDGAIMIWDIRAVHSHLPKPKPDNCIYNAHYMNSSGRTPKRRTSIQTPKNETVPSITGLAFQDDYTLLSCSTGDGLIKVWDLRKNYTTYKKDAMPKTTLVYGGKSNNNGFTSLSVCPAGIILYASCMDNTIYAYNIASHYPKPIAEYYGNEISTFYVKTCLSPDGKYIASGSSDGMAYIWHSSRPGIPLLKLSGHREEVTCVSWCSVGDPKIVTCADDSCQRVWRVGNEFLDPDEKVTSCGLAEPIRETIITQKNISATEKTPTTTRSRKRRDHSIDLNLTPGPHHANRSAREYGVSMPTNFHSESNSNILSPVPENHESSCAHSNVDSKARRLFSPADREPLQETDDSRPNGSCASPSLDHELSSFSPTLNLPNFVIDGTAPHLLEISPQKSKENIDWLTKMRKERYACRTDSSVDRSSPKNQCTPVDRKNRSKSNEPRRTPRSSANLLLQFFKPTVRDHKGNVNVQNQHSSSHLITEAE</sequence>
<name>A0ACC2P048_9HYME</name>
<organism evidence="1 2">
    <name type="scientific">Eretmocerus hayati</name>
    <dbReference type="NCBI Taxonomy" id="131215"/>
    <lineage>
        <taxon>Eukaryota</taxon>
        <taxon>Metazoa</taxon>
        <taxon>Ecdysozoa</taxon>
        <taxon>Arthropoda</taxon>
        <taxon>Hexapoda</taxon>
        <taxon>Insecta</taxon>
        <taxon>Pterygota</taxon>
        <taxon>Neoptera</taxon>
        <taxon>Endopterygota</taxon>
        <taxon>Hymenoptera</taxon>
        <taxon>Apocrita</taxon>
        <taxon>Proctotrupomorpha</taxon>
        <taxon>Chalcidoidea</taxon>
        <taxon>Aphelinidae</taxon>
        <taxon>Aphelininae</taxon>
        <taxon>Eretmocerus</taxon>
    </lineage>
</organism>